<dbReference type="Proteomes" id="UP001232536">
    <property type="component" value="Unassembled WGS sequence"/>
</dbReference>
<name>A0ABT9DCA1_9CELL</name>
<dbReference type="InterPro" id="IPR050177">
    <property type="entry name" value="Lipid_A_modif_metabolic_enz"/>
</dbReference>
<dbReference type="Gene3D" id="3.40.50.720">
    <property type="entry name" value="NAD(P)-binding Rossmann-like Domain"/>
    <property type="match status" value="1"/>
</dbReference>
<dbReference type="InterPro" id="IPR011051">
    <property type="entry name" value="RmlC_Cupin_sf"/>
</dbReference>
<dbReference type="Gene3D" id="2.60.120.10">
    <property type="entry name" value="Jelly Rolls"/>
    <property type="match status" value="1"/>
</dbReference>
<evidence type="ECO:0000259" key="1">
    <source>
        <dbReference type="Pfam" id="PF01370"/>
    </source>
</evidence>
<dbReference type="Pfam" id="PF14667">
    <property type="entry name" value="Polysacc_synt_C"/>
    <property type="match status" value="1"/>
</dbReference>
<dbReference type="CDD" id="cd07007">
    <property type="entry name" value="cupin_CapF-like_C"/>
    <property type="match status" value="1"/>
</dbReference>
<feature type="domain" description="Capsular polysaccharide assembling protein CapF C-terminal" evidence="2">
    <location>
        <begin position="247"/>
        <end position="357"/>
    </location>
</feature>
<reference evidence="3 4" key="1">
    <citation type="submission" date="2023-07" db="EMBL/GenBank/DDBJ databases">
        <title>Description of novel actinomycetes strains, isolated from tidal flat sediment.</title>
        <authorList>
            <person name="Lu C."/>
        </authorList>
    </citation>
    <scope>NUCLEOTIDE SEQUENCE [LARGE SCALE GENOMIC DNA]</scope>
    <source>
        <strain evidence="3 4">SYSU T00b441</strain>
    </source>
</reference>
<dbReference type="RefSeq" id="WP_304602208.1">
    <property type="nucleotide sequence ID" value="NZ_JAUQYP010000002.1"/>
</dbReference>
<accession>A0ABT9DCA1</accession>
<organism evidence="3 4">
    <name type="scientific">Actinotalea lenta</name>
    <dbReference type="NCBI Taxonomy" id="3064654"/>
    <lineage>
        <taxon>Bacteria</taxon>
        <taxon>Bacillati</taxon>
        <taxon>Actinomycetota</taxon>
        <taxon>Actinomycetes</taxon>
        <taxon>Micrococcales</taxon>
        <taxon>Cellulomonadaceae</taxon>
        <taxon>Actinotalea</taxon>
    </lineage>
</organism>
<dbReference type="SUPFAM" id="SSF51182">
    <property type="entry name" value="RmlC-like cupins"/>
    <property type="match status" value="1"/>
</dbReference>
<sequence length="363" mass="39200">MRILVTGAGGFLGWHTRVRLHARSQHEVVPVDRSAWPQLADLARGIDAIVHIAGVNRAPDAEVEQGNVELAREVADAATSAGSRPRIVYANSIQSGNGTPYGNGKSEAARILADAAAAIGSAFVDVRLPNLYGEHGRPRYNSFVATFAHAVSHGETPQITDREVELLHVQDAAQALIDALATDDALVRPAGTTTTVSTVYTLLRDFAALYASGDIPPLEPGLATNLFNTMRAARFPELYPISLTPRSDPRGTLTEVVRNHGGQGQTFISTTKPGITRGEHFHLRKVERFAVVGGEATISLRKVLTDEVVSFEVTGDAPVAVDMPTMWVHNITNTGSDELTTIFWANELFNPEDPDTYPEPVQR</sequence>
<dbReference type="SUPFAM" id="SSF51735">
    <property type="entry name" value="NAD(P)-binding Rossmann-fold domains"/>
    <property type="match status" value="1"/>
</dbReference>
<dbReference type="InterPro" id="IPR001509">
    <property type="entry name" value="Epimerase_deHydtase"/>
</dbReference>
<dbReference type="InterPro" id="IPR029303">
    <property type="entry name" value="CapF_C"/>
</dbReference>
<proteinExistence type="predicted"/>
<dbReference type="InterPro" id="IPR014710">
    <property type="entry name" value="RmlC-like_jellyroll"/>
</dbReference>
<feature type="domain" description="NAD-dependent epimerase/dehydratase" evidence="1">
    <location>
        <begin position="3"/>
        <end position="185"/>
    </location>
</feature>
<evidence type="ECO:0000313" key="3">
    <source>
        <dbReference type="EMBL" id="MDO8108511.1"/>
    </source>
</evidence>
<dbReference type="PANTHER" id="PTHR43245:SF55">
    <property type="entry name" value="NAD(P)-BINDING DOMAIN-CONTAINING PROTEIN"/>
    <property type="match status" value="1"/>
</dbReference>
<evidence type="ECO:0000313" key="4">
    <source>
        <dbReference type="Proteomes" id="UP001232536"/>
    </source>
</evidence>
<dbReference type="Pfam" id="PF01370">
    <property type="entry name" value="Epimerase"/>
    <property type="match status" value="1"/>
</dbReference>
<comment type="caution">
    <text evidence="3">The sequence shown here is derived from an EMBL/GenBank/DDBJ whole genome shotgun (WGS) entry which is preliminary data.</text>
</comment>
<dbReference type="EMBL" id="JAUQYP010000002">
    <property type="protein sequence ID" value="MDO8108511.1"/>
    <property type="molecule type" value="Genomic_DNA"/>
</dbReference>
<dbReference type="PANTHER" id="PTHR43245">
    <property type="entry name" value="BIFUNCTIONAL POLYMYXIN RESISTANCE PROTEIN ARNA"/>
    <property type="match status" value="1"/>
</dbReference>
<dbReference type="InterPro" id="IPR036291">
    <property type="entry name" value="NAD(P)-bd_dom_sf"/>
</dbReference>
<evidence type="ECO:0000259" key="2">
    <source>
        <dbReference type="Pfam" id="PF14667"/>
    </source>
</evidence>
<gene>
    <name evidence="3" type="ORF">Q6348_15040</name>
</gene>
<keyword evidence="4" id="KW-1185">Reference proteome</keyword>
<protein>
    <submittedName>
        <fullName evidence="3">NAD-dependent epimerase/dehydratase family protein</fullName>
    </submittedName>
</protein>